<evidence type="ECO:0000313" key="1">
    <source>
        <dbReference type="EMBL" id="UPW41627.1"/>
    </source>
</evidence>
<dbReference type="EMBL" id="OM869639">
    <property type="protein sequence ID" value="UPW41627.1"/>
    <property type="molecule type" value="Genomic_DNA"/>
</dbReference>
<sequence length="121" mass="13385">MSKKSSVGKSGVFRGVSPLNRGILKGVSPFSGGLFKGVSPLKSNALARRKPVALFKLPKHIQKLRNFGPVKVERRKPLPIDPVKVCKDRDVRKQVLFSMRKTGSNSSHARKVYTEASKVRC</sequence>
<name>A0A976N239_9VIRU</name>
<proteinExistence type="predicted"/>
<reference evidence="1" key="1">
    <citation type="submission" date="2022-02" db="EMBL/GenBank/DDBJ databases">
        <title>Towards deciphering the DNA virus diversity associated with rodent species in the families Cricetidae and Heteromyidae.</title>
        <authorList>
            <person name="Lund M."/>
            <person name="Larsen B.B."/>
            <person name="Gryseels S."/>
            <person name="Kraberger S."/>
            <person name="Rowsey D.M."/>
            <person name="Steger L."/>
            <person name="Yule K.M."/>
            <person name="Upham N.S."/>
            <person name="Worobey M."/>
            <person name="Van Doorslaer K."/>
            <person name="Varsani A."/>
        </authorList>
    </citation>
    <scope>NUCLEOTIDE SEQUENCE</scope>
    <source>
        <strain evidence="1">NeonRodF8_37</strain>
    </source>
</reference>
<organism evidence="1">
    <name type="scientific">Peromfec virus RodF8_37</name>
    <dbReference type="NCBI Taxonomy" id="2929372"/>
    <lineage>
        <taxon>Viruses</taxon>
        <taxon>Monodnaviria</taxon>
        <taxon>Sangervirae</taxon>
        <taxon>Phixviricota</taxon>
        <taxon>Malgrandaviricetes</taxon>
        <taxon>Petitvirales</taxon>
        <taxon>Microviridae</taxon>
    </lineage>
</organism>
<accession>A0A976N239</accession>
<protein>
    <submittedName>
        <fullName evidence="1">Uncharacterized protein</fullName>
    </submittedName>
</protein>